<evidence type="ECO:0000313" key="1">
    <source>
        <dbReference type="EMBL" id="KGT78891.1"/>
    </source>
</evidence>
<name>A0A0A3Y0G8_BRAJP</name>
<dbReference type="AlphaFoldDB" id="A0A0A3Y0G8"/>
<organism evidence="1 2">
    <name type="scientific">Bradyrhizobium japonicum</name>
    <dbReference type="NCBI Taxonomy" id="375"/>
    <lineage>
        <taxon>Bacteria</taxon>
        <taxon>Pseudomonadati</taxon>
        <taxon>Pseudomonadota</taxon>
        <taxon>Alphaproteobacteria</taxon>
        <taxon>Hyphomicrobiales</taxon>
        <taxon>Nitrobacteraceae</taxon>
        <taxon>Bradyrhizobium</taxon>
    </lineage>
</organism>
<reference evidence="1 2" key="1">
    <citation type="submission" date="2014-09" db="EMBL/GenBank/DDBJ databases">
        <title>Draft genome of Bradyrhizobium japonicum Is-34.</title>
        <authorList>
            <person name="Tsurumaru H."/>
            <person name="Yamakawa T."/>
            <person name="Hashimoto S."/>
            <person name="Okizaki K."/>
            <person name="Kanesaki Y."/>
            <person name="Yoshikawa H."/>
            <person name="Yajima S."/>
        </authorList>
    </citation>
    <scope>NUCLEOTIDE SEQUENCE [LARGE SCALE GENOMIC DNA]</scope>
    <source>
        <strain evidence="1 2">Is-34</strain>
    </source>
</reference>
<comment type="caution">
    <text evidence="1">The sequence shown here is derived from an EMBL/GenBank/DDBJ whole genome shotgun (WGS) entry which is preliminary data.</text>
</comment>
<proteinExistence type="predicted"/>
<dbReference type="Proteomes" id="UP000030377">
    <property type="component" value="Unassembled WGS sequence"/>
</dbReference>
<evidence type="ECO:0000313" key="2">
    <source>
        <dbReference type="Proteomes" id="UP000030377"/>
    </source>
</evidence>
<gene>
    <name evidence="1" type="ORF">MA20_16120</name>
</gene>
<sequence>MELLRLDAFVEVDVCVGDAFFVLQRVAENVTGRIDEEARRALLTVPQVMVMSLLLEHGQAASLVTADGHGWLALAYTVFIGRSAWGRNVAPRPQFGRPYRCDGAQDAARNPRRLAIRPDI</sequence>
<accession>A0A0A3Y0G8</accession>
<protein>
    <submittedName>
        <fullName evidence="1">Uncharacterized protein</fullName>
    </submittedName>
</protein>
<dbReference type="EMBL" id="JRPN01000014">
    <property type="protein sequence ID" value="KGT78891.1"/>
    <property type="molecule type" value="Genomic_DNA"/>
</dbReference>